<accession>A0ABX6IJ57</accession>
<name>A0ABX6IJ57_9ACTN</name>
<dbReference type="InterPro" id="IPR029044">
    <property type="entry name" value="Nucleotide-diphossugar_trans"/>
</dbReference>
<evidence type="ECO:0000313" key="7">
    <source>
        <dbReference type="Proteomes" id="UP001059836"/>
    </source>
</evidence>
<evidence type="ECO:0000313" key="6">
    <source>
        <dbReference type="EMBL" id="QHN35391.1"/>
    </source>
</evidence>
<evidence type="ECO:0000256" key="2">
    <source>
        <dbReference type="ARBA" id="ARBA00006739"/>
    </source>
</evidence>
<dbReference type="Pfam" id="PF00535">
    <property type="entry name" value="Glycos_transf_2"/>
    <property type="match status" value="2"/>
</dbReference>
<evidence type="ECO:0000256" key="4">
    <source>
        <dbReference type="ARBA" id="ARBA00022679"/>
    </source>
</evidence>
<evidence type="ECO:0000259" key="5">
    <source>
        <dbReference type="Pfam" id="PF00535"/>
    </source>
</evidence>
<sequence>MPTQLPIGLPPSGTTLCAVICCYTAQRWDLLIEGIGAAGAQLRTGDRVVVVVDHNADLQARLIRHFGADGAFPTVDAPDLHIVANAHTQGLSGARNTGLDKADQDVLVYLDDDALLRPDSLTHLRALLDNRPEVVAVGGGVHAAWEGGTPRWFPEEFGWVVGCDYRGIAPSGSQVRNPIGAAMAVRRPELVKIGGFSSALGRVGTLPVGCEETLMGIELRNAFPESAVIRDSGFAVDHHVPPSRQTLRYYLSRCRHEGHSKATLSTIAGASSAFSAETSYLTRTITSGVLRYLGQFARADLFAPVRLLVMVLGVFVTGLGTVLGTVGNSVGRSSRRPRELPTLQNPISRDDLVSIVIPTVGRDQLLKTVRAALAQQDVNVEVIVADNRPGTGDTVRILSVIDDPRLQIVPEPVASASRARNTGMAAARGTVVALTDDDAIPEPRWVANILDVFVRDRTRSIAMVTGRVVSTDSPTELQTMFEDGGIFDKGDDAKIWTIEQRPRLDDLAAYAEHRVFFPYSTGPVGGAGNCAIAREALDDIGGFDERLGPATPTLGGEDLDYLRTALFRNWAIYYQPTAVVSHYHRDNIADLRTQCWGYGTGMSACLTKLVVSRHLVGLLRRFPAGVRELLAPSSNLHARYPARWPFHLRVIEVSGYLAGPLLYAKSAWNVRRRTTRKNQVGDRT</sequence>
<protein>
    <submittedName>
        <fullName evidence="6">Glycosyltransferase</fullName>
    </submittedName>
</protein>
<reference evidence="6" key="1">
    <citation type="journal article" date="2021" name="Nat. Microbiol.">
        <title>Cocultivation of an ultrasmall environmental parasitic bacterium with lytic ability against bacteria associated with wastewater foams.</title>
        <authorList>
            <person name="Batinovic S."/>
            <person name="Rose J.J.A."/>
            <person name="Ratcliffe J."/>
            <person name="Seviour R.J."/>
            <person name="Petrovski S."/>
        </authorList>
    </citation>
    <scope>NUCLEOTIDE SEQUENCE</scope>
    <source>
        <strain evidence="6">CON9</strain>
    </source>
</reference>
<evidence type="ECO:0000256" key="1">
    <source>
        <dbReference type="ARBA" id="ARBA00004776"/>
    </source>
</evidence>
<evidence type="ECO:0000256" key="3">
    <source>
        <dbReference type="ARBA" id="ARBA00022676"/>
    </source>
</evidence>
<dbReference type="CDD" id="cd00761">
    <property type="entry name" value="Glyco_tranf_GTA_type"/>
    <property type="match status" value="1"/>
</dbReference>
<dbReference type="PANTHER" id="PTHR43179:SF12">
    <property type="entry name" value="GALACTOFURANOSYLTRANSFERASE GLFT2"/>
    <property type="match status" value="1"/>
</dbReference>
<keyword evidence="7" id="KW-1185">Reference proteome</keyword>
<organism evidence="6 7">
    <name type="scientific">Gordonia pseudamarae</name>
    <dbReference type="NCBI Taxonomy" id="2831662"/>
    <lineage>
        <taxon>Bacteria</taxon>
        <taxon>Bacillati</taxon>
        <taxon>Actinomycetota</taxon>
        <taxon>Actinomycetes</taxon>
        <taxon>Mycobacteriales</taxon>
        <taxon>Gordoniaceae</taxon>
        <taxon>Gordonia</taxon>
    </lineage>
</organism>
<proteinExistence type="inferred from homology"/>
<keyword evidence="3" id="KW-0328">Glycosyltransferase</keyword>
<dbReference type="EMBL" id="CP045809">
    <property type="protein sequence ID" value="QHN35391.1"/>
    <property type="molecule type" value="Genomic_DNA"/>
</dbReference>
<comment type="similarity">
    <text evidence="2">Belongs to the glycosyltransferase 2 family.</text>
</comment>
<feature type="domain" description="Glycosyltransferase 2-like" evidence="5">
    <location>
        <begin position="18"/>
        <end position="185"/>
    </location>
</feature>
<dbReference type="Gene3D" id="3.90.550.10">
    <property type="entry name" value="Spore Coat Polysaccharide Biosynthesis Protein SpsA, Chain A"/>
    <property type="match status" value="2"/>
</dbReference>
<dbReference type="Proteomes" id="UP001059836">
    <property type="component" value="Chromosome"/>
</dbReference>
<comment type="pathway">
    <text evidence="1">Cell wall biogenesis; cell wall polysaccharide biosynthesis.</text>
</comment>
<feature type="domain" description="Glycosyltransferase 2-like" evidence="5">
    <location>
        <begin position="354"/>
        <end position="481"/>
    </location>
</feature>
<keyword evidence="4" id="KW-0808">Transferase</keyword>
<dbReference type="PANTHER" id="PTHR43179">
    <property type="entry name" value="RHAMNOSYLTRANSFERASE WBBL"/>
    <property type="match status" value="1"/>
</dbReference>
<gene>
    <name evidence="6" type="ORF">GII31_11315</name>
</gene>
<dbReference type="InterPro" id="IPR001173">
    <property type="entry name" value="Glyco_trans_2-like"/>
</dbReference>
<dbReference type="SUPFAM" id="SSF53448">
    <property type="entry name" value="Nucleotide-diphospho-sugar transferases"/>
    <property type="match status" value="2"/>
</dbReference>